<reference evidence="2 5" key="2">
    <citation type="submission" date="2017-09" db="EMBL/GenBank/DDBJ databases">
        <title>Phase variable restriction modification systems are present in the genome sequences of periodontal pathogens Prevotella intermedia, Tannerella forsythia and Porphyromonas gingivalis.</title>
        <authorList>
            <person name="Haigh R.D."/>
            <person name="Crawford L."/>
            <person name="Ralph J."/>
            <person name="Wanford J."/>
            <person name="Vartoukian S.R."/>
            <person name="Hijazib K."/>
            <person name="Wade W."/>
            <person name="Oggioni M.R."/>
        </authorList>
    </citation>
    <scope>NUCLEOTIDE SEQUENCE [LARGE SCALE GENOMIC DNA]</scope>
    <source>
        <strain evidence="2 5">WW11663</strain>
    </source>
</reference>
<dbReference type="GO" id="GO:0008999">
    <property type="term" value="F:protein-N-terminal-alanine acetyltransferase activity"/>
    <property type="evidence" value="ECO:0007669"/>
    <property type="project" value="TreeGrafter"/>
</dbReference>
<sequence length="178" mass="20637">MEKIKLNKTTELRPLQQSDVSDIFHAIDTQREYMRKWLPFVERTHSIEDTLKIVRAAVNDADRGDYTFVIVCEGRFAGLIGFKDTDRDNCKTEIGYWLCEEYQGQGLMTLAVKALCDLAFGKLKINRIQIKCAVGNTRSKRIPLRLGFRYEGNERDGERMADGRFTDLDIYSKLRTEK</sequence>
<evidence type="ECO:0000259" key="1">
    <source>
        <dbReference type="PROSITE" id="PS51186"/>
    </source>
</evidence>
<dbReference type="Pfam" id="PF13302">
    <property type="entry name" value="Acetyltransf_3"/>
    <property type="match status" value="1"/>
</dbReference>
<evidence type="ECO:0000313" key="4">
    <source>
        <dbReference type="Proteomes" id="UP000182057"/>
    </source>
</evidence>
<evidence type="ECO:0000313" key="3">
    <source>
        <dbReference type="EMBL" id="SCQ18075.1"/>
    </source>
</evidence>
<dbReference type="InterPro" id="IPR016181">
    <property type="entry name" value="Acyl_CoA_acyltransferase"/>
</dbReference>
<reference evidence="3 4" key="1">
    <citation type="submission" date="2016-09" db="EMBL/GenBank/DDBJ databases">
        <authorList>
            <person name="Capua I."/>
            <person name="De Benedictis P."/>
            <person name="Joannis T."/>
            <person name="Lombin L.H."/>
            <person name="Cattoli G."/>
        </authorList>
    </citation>
    <scope>NUCLEOTIDE SEQUENCE [LARGE SCALE GENOMIC DNA]</scope>
    <source>
        <strain evidence="3 4">UB20</strain>
    </source>
</reference>
<feature type="domain" description="N-acetyltransferase" evidence="1">
    <location>
        <begin position="10"/>
        <end position="177"/>
    </location>
</feature>
<keyword evidence="3" id="KW-0808">Transferase</keyword>
<dbReference type="Proteomes" id="UP000219259">
    <property type="component" value="Unassembled WGS sequence"/>
</dbReference>
<dbReference type="AlphaFoldDB" id="A0A1D3UD28"/>
<keyword evidence="3" id="KW-0012">Acyltransferase</keyword>
<dbReference type="SUPFAM" id="SSF55729">
    <property type="entry name" value="Acyl-CoA N-acyltransferases (Nat)"/>
    <property type="match status" value="1"/>
</dbReference>
<dbReference type="EMBL" id="FMMM01000016">
    <property type="protein sequence ID" value="SCQ18075.1"/>
    <property type="molecule type" value="Genomic_DNA"/>
</dbReference>
<dbReference type="Gene3D" id="3.40.630.30">
    <property type="match status" value="1"/>
</dbReference>
<evidence type="ECO:0000313" key="2">
    <source>
        <dbReference type="EMBL" id="PDP43085.1"/>
    </source>
</evidence>
<dbReference type="RefSeq" id="WP_014223714.1">
    <property type="nucleotide sequence ID" value="NZ_CAJPTF010000074.1"/>
</dbReference>
<dbReference type="OMA" id="SQWLAWP"/>
<gene>
    <name evidence="3" type="primary">ydaF_1</name>
    <name evidence="2" type="ORF">CLI86_10030</name>
    <name evidence="3" type="ORF">TFUB20_00218</name>
</gene>
<proteinExistence type="predicted"/>
<organism evidence="3 4">
    <name type="scientific">Tannerella forsythia</name>
    <name type="common">Bacteroides forsythus</name>
    <dbReference type="NCBI Taxonomy" id="28112"/>
    <lineage>
        <taxon>Bacteria</taxon>
        <taxon>Pseudomonadati</taxon>
        <taxon>Bacteroidota</taxon>
        <taxon>Bacteroidia</taxon>
        <taxon>Bacteroidales</taxon>
        <taxon>Tannerellaceae</taxon>
        <taxon>Tannerella</taxon>
    </lineage>
</organism>
<protein>
    <submittedName>
        <fullName evidence="2 3">N-acetyltransferase</fullName>
        <ecNumber evidence="3">2.3.1.-</ecNumber>
    </submittedName>
</protein>
<dbReference type="InterPro" id="IPR000182">
    <property type="entry name" value="GNAT_dom"/>
</dbReference>
<name>A0A1D3UD28_TANFO</name>
<dbReference type="InterPro" id="IPR051908">
    <property type="entry name" value="Ribosomal_N-acetyltransferase"/>
</dbReference>
<dbReference type="EC" id="2.3.1.-" evidence="3"/>
<evidence type="ECO:0000313" key="5">
    <source>
        <dbReference type="Proteomes" id="UP000219259"/>
    </source>
</evidence>
<dbReference type="EMBL" id="NSLJ01000028">
    <property type="protein sequence ID" value="PDP43085.1"/>
    <property type="molecule type" value="Genomic_DNA"/>
</dbReference>
<dbReference type="GeneID" id="34757656"/>
<dbReference type="GO" id="GO:1990189">
    <property type="term" value="F:protein N-terminal-serine acetyltransferase activity"/>
    <property type="evidence" value="ECO:0007669"/>
    <property type="project" value="TreeGrafter"/>
</dbReference>
<dbReference type="Proteomes" id="UP000182057">
    <property type="component" value="Unassembled WGS sequence"/>
</dbReference>
<dbReference type="OrthoDB" id="9812949at2"/>
<dbReference type="PROSITE" id="PS51186">
    <property type="entry name" value="GNAT"/>
    <property type="match status" value="1"/>
</dbReference>
<dbReference type="CDD" id="cd04301">
    <property type="entry name" value="NAT_SF"/>
    <property type="match status" value="1"/>
</dbReference>
<accession>A0A1D3UD28</accession>
<dbReference type="PANTHER" id="PTHR43441:SF11">
    <property type="entry name" value="RIBOSOMAL-PROTEIN-SERINE ACETYLTRANSFERASE"/>
    <property type="match status" value="1"/>
</dbReference>
<dbReference type="GO" id="GO:0005737">
    <property type="term" value="C:cytoplasm"/>
    <property type="evidence" value="ECO:0007669"/>
    <property type="project" value="TreeGrafter"/>
</dbReference>
<dbReference type="PANTHER" id="PTHR43441">
    <property type="entry name" value="RIBOSOMAL-PROTEIN-SERINE ACETYLTRANSFERASE"/>
    <property type="match status" value="1"/>
</dbReference>